<sequence length="474" mass="53094">MNGLPEFNPATAKTGRNTQSRRHLVYSLVFLTMASWAAYLLFFASKMDEPVAISTHTYEDQPNDDGTEAFGDNAQPALSHMIQLVTLPPKYLPQTGKHRHSGRLVVVGDVHGMKDSLVELLEKVNFDEKHDHLILAGDIISKGPDSAGVVDLAMKVGATVVRGNHEDRIILTYQDMVSEHVDINSPGPSEPTDKEQDTLEEQNFTRGDYKDRKLVKELGEKRIKWLKKCPVILRVGTLGDMGEVVVVHAGLAPGVKLEKQDPAMVMNMRTIKDGVPSDGRDGVGWMKVWNDFQKTLPKKERSTVIYGHDSKCGLQRAATRATRTSYIMWDVKMEEENKGQMGSILHHTDPPHTKDIIELIVNTGPRSFKKLLVATKLALWGSTMSSKVEEFGFIVKALRLAEGLEGLPYSLPWFSVLKVFTNDVREAFELNTYLNTSRSQIAEFLLHTVRVKSYPIESVENRQSRGVNDPFDQS</sequence>
<organism evidence="4 5">
    <name type="scientific">Cudoniella acicularis</name>
    <dbReference type="NCBI Taxonomy" id="354080"/>
    <lineage>
        <taxon>Eukaryota</taxon>
        <taxon>Fungi</taxon>
        <taxon>Dikarya</taxon>
        <taxon>Ascomycota</taxon>
        <taxon>Pezizomycotina</taxon>
        <taxon>Leotiomycetes</taxon>
        <taxon>Helotiales</taxon>
        <taxon>Tricladiaceae</taxon>
        <taxon>Cudoniella</taxon>
    </lineage>
</organism>
<dbReference type="SUPFAM" id="SSF56300">
    <property type="entry name" value="Metallo-dependent phosphatases"/>
    <property type="match status" value="1"/>
</dbReference>
<dbReference type="InterPro" id="IPR029052">
    <property type="entry name" value="Metallo-depent_PP-like"/>
</dbReference>
<gene>
    <name evidence="4" type="ORF">G7Y89_g1457</name>
</gene>
<evidence type="ECO:0000313" key="5">
    <source>
        <dbReference type="Proteomes" id="UP000566819"/>
    </source>
</evidence>
<protein>
    <recommendedName>
        <fullName evidence="3">Calcineurin-like phosphoesterase domain-containing protein</fullName>
    </recommendedName>
</protein>
<dbReference type="GO" id="GO:0000298">
    <property type="term" value="F:endopolyphosphatase activity"/>
    <property type="evidence" value="ECO:0007669"/>
    <property type="project" value="TreeGrafter"/>
</dbReference>
<dbReference type="GO" id="GO:0005737">
    <property type="term" value="C:cytoplasm"/>
    <property type="evidence" value="ECO:0007669"/>
    <property type="project" value="TreeGrafter"/>
</dbReference>
<name>A0A8H4W9I5_9HELO</name>
<evidence type="ECO:0000313" key="4">
    <source>
        <dbReference type="EMBL" id="KAF4636630.1"/>
    </source>
</evidence>
<comment type="caution">
    <text evidence="4">The sequence shown here is derived from an EMBL/GenBank/DDBJ whole genome shotgun (WGS) entry which is preliminary data.</text>
</comment>
<dbReference type="GO" id="GO:0006798">
    <property type="term" value="P:polyphosphate catabolic process"/>
    <property type="evidence" value="ECO:0007669"/>
    <property type="project" value="TreeGrafter"/>
</dbReference>
<keyword evidence="2" id="KW-0472">Membrane</keyword>
<reference evidence="4 5" key="1">
    <citation type="submission" date="2020-03" db="EMBL/GenBank/DDBJ databases">
        <title>Draft Genome Sequence of Cudoniella acicularis.</title>
        <authorList>
            <person name="Buettner E."/>
            <person name="Kellner H."/>
        </authorList>
    </citation>
    <scope>NUCLEOTIDE SEQUENCE [LARGE SCALE GENOMIC DNA]</scope>
    <source>
        <strain evidence="4 5">DSM 108380</strain>
    </source>
</reference>
<dbReference type="InterPro" id="IPR050126">
    <property type="entry name" value="Ap4A_hydrolase"/>
</dbReference>
<dbReference type="InterPro" id="IPR004843">
    <property type="entry name" value="Calcineurin-like_PHP"/>
</dbReference>
<keyword evidence="5" id="KW-1185">Reference proteome</keyword>
<accession>A0A8H4W9I5</accession>
<evidence type="ECO:0000256" key="2">
    <source>
        <dbReference type="SAM" id="Phobius"/>
    </source>
</evidence>
<dbReference type="PANTHER" id="PTHR42850">
    <property type="entry name" value="METALLOPHOSPHOESTERASE"/>
    <property type="match status" value="1"/>
</dbReference>
<dbReference type="Gene3D" id="3.60.21.10">
    <property type="match status" value="1"/>
</dbReference>
<feature type="region of interest" description="Disordered" evidence="1">
    <location>
        <begin position="181"/>
        <end position="203"/>
    </location>
</feature>
<dbReference type="AlphaFoldDB" id="A0A8H4W9I5"/>
<feature type="transmembrane region" description="Helical" evidence="2">
    <location>
        <begin position="24"/>
        <end position="44"/>
    </location>
</feature>
<dbReference type="EMBL" id="JAAMPI010000056">
    <property type="protein sequence ID" value="KAF4636630.1"/>
    <property type="molecule type" value="Genomic_DNA"/>
</dbReference>
<feature type="domain" description="Calcineurin-like phosphoesterase" evidence="3">
    <location>
        <begin position="103"/>
        <end position="308"/>
    </location>
</feature>
<dbReference type="OrthoDB" id="10267127at2759"/>
<keyword evidence="2" id="KW-0812">Transmembrane</keyword>
<evidence type="ECO:0000256" key="1">
    <source>
        <dbReference type="SAM" id="MobiDB-lite"/>
    </source>
</evidence>
<dbReference type="GO" id="GO:0016791">
    <property type="term" value="F:phosphatase activity"/>
    <property type="evidence" value="ECO:0007669"/>
    <property type="project" value="TreeGrafter"/>
</dbReference>
<dbReference type="PANTHER" id="PTHR42850:SF4">
    <property type="entry name" value="ZINC-DEPENDENT ENDOPOLYPHOSPHATASE"/>
    <property type="match status" value="1"/>
</dbReference>
<evidence type="ECO:0000259" key="3">
    <source>
        <dbReference type="Pfam" id="PF00149"/>
    </source>
</evidence>
<dbReference type="Proteomes" id="UP000566819">
    <property type="component" value="Unassembled WGS sequence"/>
</dbReference>
<proteinExistence type="predicted"/>
<keyword evidence="2" id="KW-1133">Transmembrane helix</keyword>
<dbReference type="Pfam" id="PF00149">
    <property type="entry name" value="Metallophos"/>
    <property type="match status" value="1"/>
</dbReference>
<dbReference type="CDD" id="cd00144">
    <property type="entry name" value="MPP_PPP_family"/>
    <property type="match status" value="1"/>
</dbReference>